<organism evidence="1 2">
    <name type="scientific">Pseudomonas syringae pv. viburni</name>
    <dbReference type="NCBI Taxonomy" id="251703"/>
    <lineage>
        <taxon>Bacteria</taxon>
        <taxon>Pseudomonadati</taxon>
        <taxon>Pseudomonadota</taxon>
        <taxon>Gammaproteobacteria</taxon>
        <taxon>Pseudomonadales</taxon>
        <taxon>Pseudomonadaceae</taxon>
        <taxon>Pseudomonas</taxon>
    </lineage>
</organism>
<dbReference type="EMBL" id="LJRR01000174">
    <property type="protein sequence ID" value="KPZ17562.1"/>
    <property type="molecule type" value="Genomic_DNA"/>
</dbReference>
<name>A0A0Q0JTM8_9PSED</name>
<dbReference type="AlphaFoldDB" id="A0A0Q0JTM8"/>
<proteinExistence type="predicted"/>
<sequence length="183" mass="21544">MGMEPFEPIRDFFHRRHAHHLDKIFPFVRLLLLKTDSHRTYACYPSPIIKMAIMVNALEVGDISYTISPLQDRLFVYGIEISREYKRRGYGLAALWRLHRMHGLPIVPVSIISSNEAHRFWHRSRQILSAAGAIIQPDIHRDHVYQEQQSWKHLIPESSIDRSIREHEEWMAREAIANRNATT</sequence>
<evidence type="ECO:0000313" key="2">
    <source>
        <dbReference type="Proteomes" id="UP000050317"/>
    </source>
</evidence>
<dbReference type="PATRIC" id="fig|251703.9.peg.1193"/>
<comment type="caution">
    <text evidence="1">The sequence shown here is derived from an EMBL/GenBank/DDBJ whole genome shotgun (WGS) entry which is preliminary data.</text>
</comment>
<gene>
    <name evidence="1" type="ORF">ALO40_100995</name>
</gene>
<reference evidence="1 2" key="1">
    <citation type="submission" date="2015-09" db="EMBL/GenBank/DDBJ databases">
        <title>Genome announcement of multiple Pseudomonas syringae strains.</title>
        <authorList>
            <person name="Thakur S."/>
            <person name="Wang P.W."/>
            <person name="Gong Y."/>
            <person name="Weir B.S."/>
            <person name="Guttman D.S."/>
        </authorList>
    </citation>
    <scope>NUCLEOTIDE SEQUENCE [LARGE SCALE GENOMIC DNA]</scope>
    <source>
        <strain evidence="1 2">ICMP3963</strain>
    </source>
</reference>
<dbReference type="Proteomes" id="UP000050317">
    <property type="component" value="Unassembled WGS sequence"/>
</dbReference>
<evidence type="ECO:0000313" key="1">
    <source>
        <dbReference type="EMBL" id="KPZ17562.1"/>
    </source>
</evidence>
<accession>A0A0Q0JTM8</accession>
<protein>
    <submittedName>
        <fullName evidence="1">Uncharacterized protein</fullName>
    </submittedName>
</protein>